<proteinExistence type="predicted"/>
<dbReference type="RefSeq" id="WP_009542810.1">
    <property type="nucleotide sequence ID" value="NZ_ANHY01000031.1"/>
</dbReference>
<protein>
    <recommendedName>
        <fullName evidence="1">Hemerythrin-like domain-containing protein</fullName>
    </recommendedName>
</protein>
<reference evidence="2 3" key="1">
    <citation type="journal article" date="2013" name="Genome Announc.">
        <title>Draft Genome Sequence of an Alphaproteobacterium, Caenispirillum salinarum AK4(T), Isolated from a Solar Saltern.</title>
        <authorList>
            <person name="Khatri I."/>
            <person name="Singh A."/>
            <person name="Korpole S."/>
            <person name="Pinnaka A.K."/>
            <person name="Subramanian S."/>
        </authorList>
    </citation>
    <scope>NUCLEOTIDE SEQUENCE [LARGE SCALE GENOMIC DNA]</scope>
    <source>
        <strain evidence="2 3">AK4</strain>
    </source>
</reference>
<dbReference type="Gene3D" id="1.20.120.520">
    <property type="entry name" value="nmb1532 protein domain like"/>
    <property type="match status" value="1"/>
</dbReference>
<dbReference type="EMBL" id="ANHY01000031">
    <property type="protein sequence ID" value="EKV26384.1"/>
    <property type="molecule type" value="Genomic_DNA"/>
</dbReference>
<dbReference type="Pfam" id="PF01814">
    <property type="entry name" value="Hemerythrin"/>
    <property type="match status" value="1"/>
</dbReference>
<evidence type="ECO:0000313" key="3">
    <source>
        <dbReference type="Proteomes" id="UP000009881"/>
    </source>
</evidence>
<accession>K9GNT2</accession>
<organism evidence="2 3">
    <name type="scientific">Caenispirillum salinarum AK4</name>
    <dbReference type="NCBI Taxonomy" id="1238182"/>
    <lineage>
        <taxon>Bacteria</taxon>
        <taxon>Pseudomonadati</taxon>
        <taxon>Pseudomonadota</taxon>
        <taxon>Alphaproteobacteria</taxon>
        <taxon>Rhodospirillales</taxon>
        <taxon>Novispirillaceae</taxon>
        <taxon>Caenispirillum</taxon>
    </lineage>
</organism>
<comment type="caution">
    <text evidence="2">The sequence shown here is derived from an EMBL/GenBank/DDBJ whole genome shotgun (WGS) entry which is preliminary data.</text>
</comment>
<evidence type="ECO:0000259" key="1">
    <source>
        <dbReference type="Pfam" id="PF01814"/>
    </source>
</evidence>
<dbReference type="STRING" id="1238182.C882_2819"/>
<sequence>MSLPRYDIYRPIHKGLRAFMAETMVAVGRMDAADAADTADVLARVRGLVDICHGHLRHEEDHVHPAMEARASGSAAGTETEHLDHRTALDAVSRAAEAVAAAPSPGTRAEAGHALYLTLARMVGENLMHMDMEEHQNNAILRAAYTDAELHAVEQGIVASLAPEEAQVILRWIIPNLTPAERADALRAMRGGMPAPAFEGLLAMLRQHLSPVERAKLDAALAAPADAAAAA</sequence>
<dbReference type="OrthoDB" id="5635488at2"/>
<dbReference type="Proteomes" id="UP000009881">
    <property type="component" value="Unassembled WGS sequence"/>
</dbReference>
<keyword evidence="3" id="KW-1185">Reference proteome</keyword>
<dbReference type="AlphaFoldDB" id="K9GNT2"/>
<feature type="domain" description="Hemerythrin-like" evidence="1">
    <location>
        <begin position="7"/>
        <end position="135"/>
    </location>
</feature>
<gene>
    <name evidence="2" type="ORF">C882_2819</name>
</gene>
<dbReference type="InterPro" id="IPR012312">
    <property type="entry name" value="Hemerythrin-like"/>
</dbReference>
<dbReference type="eggNOG" id="ENOG502ZARX">
    <property type="taxonomic scope" value="Bacteria"/>
</dbReference>
<name>K9GNT2_9PROT</name>
<evidence type="ECO:0000313" key="2">
    <source>
        <dbReference type="EMBL" id="EKV26384.1"/>
    </source>
</evidence>